<dbReference type="PANTHER" id="PTHR10302:SF0">
    <property type="entry name" value="SINGLE-STRANDED DNA-BINDING PROTEIN, MITOCHONDRIAL"/>
    <property type="match status" value="1"/>
</dbReference>
<feature type="region of interest" description="Disordered" evidence="4">
    <location>
        <begin position="118"/>
        <end position="138"/>
    </location>
</feature>
<sequence length="150" mass="16722">MQVRNSITLIGNLGSNPKTATLPSGRLATEFSLATNDYYKDKDGNRQTRTEWHKIKAYGKLAEVFDKHLVQGSQVCIAGALRYSKWIDKHDQVRVTAEIVADSFTFLSGGRQAAAEQELEEEVIQPSTNKPAKKRSRKKAVVATEDVIPF</sequence>
<comment type="subunit">
    <text evidence="2">Homotetramer.</text>
</comment>
<evidence type="ECO:0000256" key="1">
    <source>
        <dbReference type="ARBA" id="ARBA00023125"/>
    </source>
</evidence>
<dbReference type="Gene3D" id="2.40.50.140">
    <property type="entry name" value="Nucleic acid-binding proteins"/>
    <property type="match status" value="1"/>
</dbReference>
<accession>A0A1H9K0I9</accession>
<dbReference type="InterPro" id="IPR012340">
    <property type="entry name" value="NA-bd_OB-fold"/>
</dbReference>
<dbReference type="STRING" id="478744.SAMN05444359_11925"/>
<dbReference type="PROSITE" id="PS50935">
    <property type="entry name" value="SSB"/>
    <property type="match status" value="1"/>
</dbReference>
<dbReference type="CDD" id="cd04496">
    <property type="entry name" value="SSB_OBF"/>
    <property type="match status" value="1"/>
</dbReference>
<protein>
    <recommendedName>
        <fullName evidence="2 3">Single-stranded DNA-binding protein</fullName>
        <shortName evidence="2">SSB</shortName>
    </recommendedName>
</protein>
<keyword evidence="6" id="KW-1185">Reference proteome</keyword>
<evidence type="ECO:0000313" key="5">
    <source>
        <dbReference type="EMBL" id="SEQ92518.1"/>
    </source>
</evidence>
<evidence type="ECO:0000313" key="6">
    <source>
        <dbReference type="Proteomes" id="UP000199021"/>
    </source>
</evidence>
<dbReference type="AlphaFoldDB" id="A0A1H9K0I9"/>
<gene>
    <name evidence="5" type="ORF">SAMN05444359_11925</name>
</gene>
<dbReference type="RefSeq" id="WP_090170421.1">
    <property type="nucleotide sequence ID" value="NZ_FOFB01000019.1"/>
</dbReference>
<dbReference type="EMBL" id="FOFB01000019">
    <property type="protein sequence ID" value="SEQ92518.1"/>
    <property type="molecule type" value="Genomic_DNA"/>
</dbReference>
<evidence type="ECO:0000256" key="4">
    <source>
        <dbReference type="SAM" id="MobiDB-lite"/>
    </source>
</evidence>
<dbReference type="InParanoid" id="A0A1H9K0I9"/>
<evidence type="ECO:0000256" key="3">
    <source>
        <dbReference type="PIRNR" id="PIRNR002070"/>
    </source>
</evidence>
<dbReference type="InterPro" id="IPR000424">
    <property type="entry name" value="Primosome_PriB/ssb"/>
</dbReference>
<dbReference type="GO" id="GO:0006260">
    <property type="term" value="P:DNA replication"/>
    <property type="evidence" value="ECO:0007669"/>
    <property type="project" value="InterPro"/>
</dbReference>
<dbReference type="NCBIfam" id="TIGR00621">
    <property type="entry name" value="ssb"/>
    <property type="match status" value="1"/>
</dbReference>
<keyword evidence="1 2" id="KW-0238">DNA-binding</keyword>
<dbReference type="PANTHER" id="PTHR10302">
    <property type="entry name" value="SINGLE-STRANDED DNA-BINDING PROTEIN"/>
    <property type="match status" value="1"/>
</dbReference>
<dbReference type="SUPFAM" id="SSF50249">
    <property type="entry name" value="Nucleic acid-binding proteins"/>
    <property type="match status" value="1"/>
</dbReference>
<dbReference type="InterPro" id="IPR011344">
    <property type="entry name" value="ssDNA-bd"/>
</dbReference>
<proteinExistence type="inferred from homology"/>
<dbReference type="HAMAP" id="MF_00984">
    <property type="entry name" value="SSB"/>
    <property type="match status" value="1"/>
</dbReference>
<dbReference type="GO" id="GO:0009295">
    <property type="term" value="C:nucleoid"/>
    <property type="evidence" value="ECO:0007669"/>
    <property type="project" value="TreeGrafter"/>
</dbReference>
<organism evidence="5 6">
    <name type="scientific">Neolewinella agarilytica</name>
    <dbReference type="NCBI Taxonomy" id="478744"/>
    <lineage>
        <taxon>Bacteria</taxon>
        <taxon>Pseudomonadati</taxon>
        <taxon>Bacteroidota</taxon>
        <taxon>Saprospiria</taxon>
        <taxon>Saprospirales</taxon>
        <taxon>Lewinellaceae</taxon>
        <taxon>Neolewinella</taxon>
    </lineage>
</organism>
<dbReference type="Pfam" id="PF00436">
    <property type="entry name" value="SSB"/>
    <property type="match status" value="1"/>
</dbReference>
<evidence type="ECO:0000256" key="2">
    <source>
        <dbReference type="HAMAP-Rule" id="MF_00984"/>
    </source>
</evidence>
<dbReference type="PIRSF" id="PIRSF002070">
    <property type="entry name" value="SSB"/>
    <property type="match status" value="1"/>
</dbReference>
<reference evidence="6" key="1">
    <citation type="submission" date="2016-10" db="EMBL/GenBank/DDBJ databases">
        <authorList>
            <person name="Varghese N."/>
            <person name="Submissions S."/>
        </authorList>
    </citation>
    <scope>NUCLEOTIDE SEQUENCE [LARGE SCALE GENOMIC DNA]</scope>
    <source>
        <strain evidence="6">DSM 24740</strain>
    </source>
</reference>
<name>A0A1H9K0I9_9BACT</name>
<dbReference type="FunCoup" id="A0A1H9K0I9">
    <property type="interactions" value="436"/>
</dbReference>
<comment type="caution">
    <text evidence="2">Lacks conserved residue(s) required for the propagation of feature annotation.</text>
</comment>
<dbReference type="Proteomes" id="UP000199021">
    <property type="component" value="Unassembled WGS sequence"/>
</dbReference>
<dbReference type="OrthoDB" id="9809878at2"/>
<dbReference type="GO" id="GO:0003697">
    <property type="term" value="F:single-stranded DNA binding"/>
    <property type="evidence" value="ECO:0007669"/>
    <property type="project" value="UniProtKB-UniRule"/>
</dbReference>